<gene>
    <name evidence="1" type="ORF">METZ01_LOCUS311359</name>
</gene>
<feature type="non-terminal residue" evidence="1">
    <location>
        <position position="34"/>
    </location>
</feature>
<evidence type="ECO:0000313" key="1">
    <source>
        <dbReference type="EMBL" id="SVC58505.1"/>
    </source>
</evidence>
<dbReference type="EMBL" id="UINC01099327">
    <property type="protein sequence ID" value="SVC58505.1"/>
    <property type="molecule type" value="Genomic_DNA"/>
</dbReference>
<name>A0A382NDV2_9ZZZZ</name>
<dbReference type="AlphaFoldDB" id="A0A382NDV2"/>
<proteinExistence type="predicted"/>
<reference evidence="1" key="1">
    <citation type="submission" date="2018-05" db="EMBL/GenBank/DDBJ databases">
        <authorList>
            <person name="Lanie J.A."/>
            <person name="Ng W.-L."/>
            <person name="Kazmierczak K.M."/>
            <person name="Andrzejewski T.M."/>
            <person name="Davidsen T.M."/>
            <person name="Wayne K.J."/>
            <person name="Tettelin H."/>
            <person name="Glass J.I."/>
            <person name="Rusch D."/>
            <person name="Podicherti R."/>
            <person name="Tsui H.-C.T."/>
            <person name="Winkler M.E."/>
        </authorList>
    </citation>
    <scope>NUCLEOTIDE SEQUENCE</scope>
</reference>
<protein>
    <submittedName>
        <fullName evidence="1">Uncharacterized protein</fullName>
    </submittedName>
</protein>
<organism evidence="1">
    <name type="scientific">marine metagenome</name>
    <dbReference type="NCBI Taxonomy" id="408172"/>
    <lineage>
        <taxon>unclassified sequences</taxon>
        <taxon>metagenomes</taxon>
        <taxon>ecological metagenomes</taxon>
    </lineage>
</organism>
<sequence length="34" mass="3671">MLGFIAFGFKLLIAAITGGALSYIPGEDVEEWKI</sequence>
<accession>A0A382NDV2</accession>